<name>A0A8S4DRZ8_PLUXY</name>
<reference evidence="1" key="1">
    <citation type="submission" date="2020-11" db="EMBL/GenBank/DDBJ databases">
        <authorList>
            <person name="Whiteford S."/>
        </authorList>
    </citation>
    <scope>NUCLEOTIDE SEQUENCE</scope>
</reference>
<gene>
    <name evidence="1" type="ORF">PLXY2_LOCUS3606</name>
</gene>
<protein>
    <submittedName>
        <fullName evidence="1">(diamondback moth) hypothetical protein</fullName>
    </submittedName>
</protein>
<evidence type="ECO:0000313" key="1">
    <source>
        <dbReference type="EMBL" id="CAG9106569.1"/>
    </source>
</evidence>
<comment type="caution">
    <text evidence="1">The sequence shown here is derived from an EMBL/GenBank/DDBJ whole genome shotgun (WGS) entry which is preliminary data.</text>
</comment>
<sequence>MTQYDELRCYTCCCKKGILSRNLHVQHVISEPENEIRITKFAYQHSMKKKK</sequence>
<evidence type="ECO:0000313" key="2">
    <source>
        <dbReference type="Proteomes" id="UP000653454"/>
    </source>
</evidence>
<organism evidence="1 2">
    <name type="scientific">Plutella xylostella</name>
    <name type="common">Diamondback moth</name>
    <name type="synonym">Plutella maculipennis</name>
    <dbReference type="NCBI Taxonomy" id="51655"/>
    <lineage>
        <taxon>Eukaryota</taxon>
        <taxon>Metazoa</taxon>
        <taxon>Ecdysozoa</taxon>
        <taxon>Arthropoda</taxon>
        <taxon>Hexapoda</taxon>
        <taxon>Insecta</taxon>
        <taxon>Pterygota</taxon>
        <taxon>Neoptera</taxon>
        <taxon>Endopterygota</taxon>
        <taxon>Lepidoptera</taxon>
        <taxon>Glossata</taxon>
        <taxon>Ditrysia</taxon>
        <taxon>Yponomeutoidea</taxon>
        <taxon>Plutellidae</taxon>
        <taxon>Plutella</taxon>
    </lineage>
</organism>
<accession>A0A8S4DRZ8</accession>
<dbReference type="EMBL" id="CAJHNJ030000009">
    <property type="protein sequence ID" value="CAG9106569.1"/>
    <property type="molecule type" value="Genomic_DNA"/>
</dbReference>
<dbReference type="AlphaFoldDB" id="A0A8S4DRZ8"/>
<proteinExistence type="predicted"/>
<feature type="non-terminal residue" evidence="1">
    <location>
        <position position="51"/>
    </location>
</feature>
<keyword evidence="2" id="KW-1185">Reference proteome</keyword>
<dbReference type="Proteomes" id="UP000653454">
    <property type="component" value="Unassembled WGS sequence"/>
</dbReference>